<organism evidence="9 10">
    <name type="scientific">Telmatocola sphagniphila</name>
    <dbReference type="NCBI Taxonomy" id="1123043"/>
    <lineage>
        <taxon>Bacteria</taxon>
        <taxon>Pseudomonadati</taxon>
        <taxon>Planctomycetota</taxon>
        <taxon>Planctomycetia</taxon>
        <taxon>Gemmatales</taxon>
        <taxon>Gemmataceae</taxon>
    </lineage>
</organism>
<keyword evidence="5" id="KW-0378">Hydrolase</keyword>
<feature type="domain" description="Peptidase S26" evidence="8">
    <location>
        <begin position="140"/>
        <end position="203"/>
    </location>
</feature>
<dbReference type="Gene3D" id="2.10.109.10">
    <property type="entry name" value="Umud Fragment, subunit A"/>
    <property type="match status" value="2"/>
</dbReference>
<gene>
    <name evidence="9" type="ORF">KIH39_04045</name>
</gene>
<dbReference type="GO" id="GO:0009003">
    <property type="term" value="F:signal peptidase activity"/>
    <property type="evidence" value="ECO:0007669"/>
    <property type="project" value="UniProtKB-EC"/>
</dbReference>
<dbReference type="RefSeq" id="WP_213497986.1">
    <property type="nucleotide sequence ID" value="NZ_CP074694.1"/>
</dbReference>
<reference evidence="9" key="1">
    <citation type="submission" date="2021-05" db="EMBL/GenBank/DDBJ databases">
        <title>Complete genome sequence of the cellulolytic planctomycete Telmatocola sphagniphila SP2T and characterization of the first cellulase from planctomycetes.</title>
        <authorList>
            <person name="Rakitin A.L."/>
            <person name="Beletsky A.V."/>
            <person name="Naumoff D.G."/>
            <person name="Kulichevskaya I.S."/>
            <person name="Mardanov A.V."/>
            <person name="Ravin N.V."/>
            <person name="Dedysh S.N."/>
        </authorList>
    </citation>
    <scope>NUCLEOTIDE SEQUENCE</scope>
    <source>
        <strain evidence="9">SP2T</strain>
    </source>
</reference>
<evidence type="ECO:0000256" key="2">
    <source>
        <dbReference type="ARBA" id="ARBA00009370"/>
    </source>
</evidence>
<evidence type="ECO:0000259" key="8">
    <source>
        <dbReference type="Pfam" id="PF10502"/>
    </source>
</evidence>
<evidence type="ECO:0000256" key="5">
    <source>
        <dbReference type="ARBA" id="ARBA00022801"/>
    </source>
</evidence>
<evidence type="ECO:0000256" key="7">
    <source>
        <dbReference type="PIRSR" id="PIRSR600223-1"/>
    </source>
</evidence>
<comment type="similarity">
    <text evidence="2">Belongs to the peptidase S26 family.</text>
</comment>
<dbReference type="KEGG" id="tsph:KIH39_04045"/>
<dbReference type="PRINTS" id="PR00727">
    <property type="entry name" value="LEADERPTASE"/>
</dbReference>
<accession>A0A8E6B8I7</accession>
<dbReference type="Pfam" id="PF10502">
    <property type="entry name" value="Peptidase_S26"/>
    <property type="match status" value="2"/>
</dbReference>
<dbReference type="InterPro" id="IPR019757">
    <property type="entry name" value="Pept_S26A_signal_pept_1_Lys-AS"/>
</dbReference>
<dbReference type="PANTHER" id="PTHR43390:SF1">
    <property type="entry name" value="CHLOROPLAST PROCESSING PEPTIDASE"/>
    <property type="match status" value="1"/>
</dbReference>
<dbReference type="PROSITE" id="PS00760">
    <property type="entry name" value="SPASE_I_2"/>
    <property type="match status" value="1"/>
</dbReference>
<dbReference type="InterPro" id="IPR019533">
    <property type="entry name" value="Peptidase_S26"/>
</dbReference>
<dbReference type="InterPro" id="IPR000223">
    <property type="entry name" value="Pept_S26A_signal_pept_1"/>
</dbReference>
<evidence type="ECO:0000256" key="6">
    <source>
        <dbReference type="ARBA" id="ARBA00029906"/>
    </source>
</evidence>
<dbReference type="GO" id="GO:0006465">
    <property type="term" value="P:signal peptide processing"/>
    <property type="evidence" value="ECO:0007669"/>
    <property type="project" value="InterPro"/>
</dbReference>
<evidence type="ECO:0000313" key="9">
    <source>
        <dbReference type="EMBL" id="QVL33096.1"/>
    </source>
</evidence>
<evidence type="ECO:0000256" key="3">
    <source>
        <dbReference type="ARBA" id="ARBA00013208"/>
    </source>
</evidence>
<evidence type="ECO:0000313" key="10">
    <source>
        <dbReference type="Proteomes" id="UP000676194"/>
    </source>
</evidence>
<dbReference type="SUPFAM" id="SSF51306">
    <property type="entry name" value="LexA/Signal peptidase"/>
    <property type="match status" value="2"/>
</dbReference>
<dbReference type="EC" id="3.4.21.89" evidence="3"/>
<name>A0A8E6B8I7_9BACT</name>
<dbReference type="InterPro" id="IPR019758">
    <property type="entry name" value="Pept_S26A_signal_pept_1_CS"/>
</dbReference>
<proteinExistence type="inferred from homology"/>
<feature type="active site" evidence="7">
    <location>
        <position position="184"/>
    </location>
</feature>
<dbReference type="InterPro" id="IPR036286">
    <property type="entry name" value="LexA/Signal_pep-like_sf"/>
</dbReference>
<feature type="active site" evidence="7">
    <location>
        <position position="70"/>
    </location>
</feature>
<dbReference type="Proteomes" id="UP000676194">
    <property type="component" value="Chromosome"/>
</dbReference>
<dbReference type="CDD" id="cd06530">
    <property type="entry name" value="S26_SPase_I"/>
    <property type="match status" value="2"/>
</dbReference>
<comment type="catalytic activity">
    <reaction evidence="1">
        <text>Cleavage of hydrophobic, N-terminal signal or leader sequences from secreted and periplasmic proteins.</text>
        <dbReference type="EC" id="3.4.21.89"/>
    </reaction>
</comment>
<keyword evidence="10" id="KW-1185">Reference proteome</keyword>
<dbReference type="EMBL" id="CP074694">
    <property type="protein sequence ID" value="QVL33096.1"/>
    <property type="molecule type" value="Genomic_DNA"/>
</dbReference>
<sequence>MPSSPTNPPDTTKSDWLSTILRSFFAKKKNHEVEPKNLVREMFETVVFVLVLVLMLQRFVAEAFVIPTGSMAETLYGDHEMVTCRECGYKSPLNSSSNDFGQRSIITSYICSNCGYKFIAKTDSTGKVLKEDAVDFSGVRSGDRVLVLKPAYYINPPKRFDVPVFKWPVEPFSVRERVPTNYIKRLVGLPGETIAVFDGDLYLCKDLKYPDEKLPEDPNNLWLYPNMYPSHPDAISAFEQGKFEIIRKSPTDILAQRIIVFDMDHQPASLKGIAKTRWHAQPGYDKEWQARETGFKHTGSDLGWIRYHHLASWQDQPSLEPMEINDSLGYNQTRSSPSLEVVTDLILECKADFQSKDAQLILELNKGPYRFQAVFDGGNCTLIRVDANDNDKSTVLSKTSSGINGEGRHEIRLANVDCRLTVWVDNKVLSFDKGADYTIPHVHQSHPNDRMQPARIGSRGDVTCDSIRIWRDIFYTCGTNGGRQGYGAIQEKFFPPSYNPCSTVQTFYVQPGHYLCFGDNSTSSLDGRMWGLVPERLLLGKAVMVYFPLSRFGVIK</sequence>
<dbReference type="GO" id="GO:0016020">
    <property type="term" value="C:membrane"/>
    <property type="evidence" value="ECO:0007669"/>
    <property type="project" value="InterPro"/>
</dbReference>
<feature type="domain" description="Peptidase S26" evidence="8">
    <location>
        <begin position="504"/>
        <end position="547"/>
    </location>
</feature>
<dbReference type="PANTHER" id="PTHR43390">
    <property type="entry name" value="SIGNAL PEPTIDASE I"/>
    <property type="match status" value="1"/>
</dbReference>
<dbReference type="GO" id="GO:0004252">
    <property type="term" value="F:serine-type endopeptidase activity"/>
    <property type="evidence" value="ECO:0007669"/>
    <property type="project" value="InterPro"/>
</dbReference>
<protein>
    <recommendedName>
        <fullName evidence="4">Signal peptidase I</fullName>
        <ecNumber evidence="3">3.4.21.89</ecNumber>
    </recommendedName>
    <alternativeName>
        <fullName evidence="6">Leader peptidase I</fullName>
    </alternativeName>
</protein>
<evidence type="ECO:0000256" key="4">
    <source>
        <dbReference type="ARBA" id="ARBA00019232"/>
    </source>
</evidence>
<dbReference type="AlphaFoldDB" id="A0A8E6B8I7"/>
<dbReference type="PROSITE" id="PS00761">
    <property type="entry name" value="SPASE_I_3"/>
    <property type="match status" value="1"/>
</dbReference>
<evidence type="ECO:0000256" key="1">
    <source>
        <dbReference type="ARBA" id="ARBA00000677"/>
    </source>
</evidence>